<evidence type="ECO:0000313" key="2">
    <source>
        <dbReference type="EMBL" id="UPQ78640.1"/>
    </source>
</evidence>
<keyword evidence="3" id="KW-1185">Reference proteome</keyword>
<dbReference type="RefSeq" id="WP_248433574.1">
    <property type="nucleotide sequence ID" value="NZ_CP096205.1"/>
</dbReference>
<dbReference type="Proteomes" id="UP000830583">
    <property type="component" value="Chromosome"/>
</dbReference>
<feature type="signal peptide" evidence="1">
    <location>
        <begin position="1"/>
        <end position="23"/>
    </location>
</feature>
<evidence type="ECO:0000256" key="1">
    <source>
        <dbReference type="SAM" id="SignalP"/>
    </source>
</evidence>
<proteinExistence type="predicted"/>
<gene>
    <name evidence="2" type="ORF">M0M57_13555</name>
</gene>
<reference evidence="2" key="1">
    <citation type="submission" date="2022-04" db="EMBL/GenBank/DDBJ databases">
        <title>Consumption of N2O by Flavobacterium azooxidireducens sp. nov. isolated from Decomposing Leaf Litter of Phragmites australis (Cav.).</title>
        <authorList>
            <person name="Behrendt U."/>
            <person name="Spanner T."/>
            <person name="Augustin J."/>
            <person name="Horn M.A."/>
            <person name="Kolb S."/>
            <person name="Ulrich A."/>
        </authorList>
    </citation>
    <scope>NUCLEOTIDE SEQUENCE</scope>
    <source>
        <strain evidence="2">IGB 4-14</strain>
    </source>
</reference>
<evidence type="ECO:0000313" key="3">
    <source>
        <dbReference type="Proteomes" id="UP000830583"/>
    </source>
</evidence>
<accession>A0ABY4KGW1</accession>
<feature type="chain" id="PRO_5047390167" evidence="1">
    <location>
        <begin position="24"/>
        <end position="247"/>
    </location>
</feature>
<organism evidence="2 3">
    <name type="scientific">Flavobacterium azooxidireducens</name>
    <dbReference type="NCBI Taxonomy" id="1871076"/>
    <lineage>
        <taxon>Bacteria</taxon>
        <taxon>Pseudomonadati</taxon>
        <taxon>Bacteroidota</taxon>
        <taxon>Flavobacteriia</taxon>
        <taxon>Flavobacteriales</taxon>
        <taxon>Flavobacteriaceae</taxon>
        <taxon>Flavobacterium</taxon>
    </lineage>
</organism>
<sequence length="247" mass="28089">MKNLKITLVVMMAIVLLPFLAEAQAQTESKILSLTEITIKQGHRAQFLEAVKQWKECYIEKNGADKWGFWQQFQGSGNVYVLSGYNNTFAELDADDAAGKACRDIVRDFIMPHVEKTNYTISKTIPEVSNSTNKEGSVIYVNFYRVKNGIAFFDLIKERAAIVKEIEGQPRAYWYSSVGGSADSADYFSVTTFKDFAEMDVKKEGVWKMIERVKGKKKSDQLLSSGVSLIENSWSYIYVYNEELSRN</sequence>
<name>A0ABY4KGW1_9FLAO</name>
<protein>
    <submittedName>
        <fullName evidence="2">Uncharacterized protein</fullName>
    </submittedName>
</protein>
<dbReference type="EMBL" id="CP096205">
    <property type="protein sequence ID" value="UPQ78640.1"/>
    <property type="molecule type" value="Genomic_DNA"/>
</dbReference>
<keyword evidence="1" id="KW-0732">Signal</keyword>